<accession>A0AAX1NCM9</accession>
<keyword evidence="5 8" id="KW-0812">Transmembrane</keyword>
<dbReference type="InterPro" id="IPR002549">
    <property type="entry name" value="AI-2E-like"/>
</dbReference>
<evidence type="ECO:0000256" key="6">
    <source>
        <dbReference type="ARBA" id="ARBA00022989"/>
    </source>
</evidence>
<evidence type="ECO:0000256" key="5">
    <source>
        <dbReference type="ARBA" id="ARBA00022692"/>
    </source>
</evidence>
<comment type="subcellular location">
    <subcellularLocation>
        <location evidence="1">Cell membrane</location>
        <topology evidence="1">Multi-pass membrane protein</topology>
    </subcellularLocation>
</comment>
<keyword evidence="7 8" id="KW-0472">Membrane</keyword>
<keyword evidence="4" id="KW-1003">Cell membrane</keyword>
<dbReference type="AlphaFoldDB" id="A0AAX1NCM9"/>
<dbReference type="PANTHER" id="PTHR21716:SF53">
    <property type="entry name" value="PERMEASE PERM-RELATED"/>
    <property type="match status" value="1"/>
</dbReference>
<dbReference type="EMBL" id="CP076132">
    <property type="protein sequence ID" value="QWG03980.1"/>
    <property type="molecule type" value="Genomic_DNA"/>
</dbReference>
<dbReference type="GO" id="GO:0005886">
    <property type="term" value="C:plasma membrane"/>
    <property type="evidence" value="ECO:0007669"/>
    <property type="project" value="UniProtKB-SubCell"/>
</dbReference>
<dbReference type="Pfam" id="PF01594">
    <property type="entry name" value="AI-2E_transport"/>
    <property type="match status" value="1"/>
</dbReference>
<feature type="transmembrane region" description="Helical" evidence="8">
    <location>
        <begin position="246"/>
        <end position="275"/>
    </location>
</feature>
<feature type="transmembrane region" description="Helical" evidence="8">
    <location>
        <begin position="34"/>
        <end position="56"/>
    </location>
</feature>
<feature type="transmembrane region" description="Helical" evidence="8">
    <location>
        <begin position="156"/>
        <end position="182"/>
    </location>
</feature>
<dbReference type="GO" id="GO:0055085">
    <property type="term" value="P:transmembrane transport"/>
    <property type="evidence" value="ECO:0007669"/>
    <property type="project" value="TreeGrafter"/>
</dbReference>
<dbReference type="KEGG" id="fya:KMW28_10850"/>
<evidence type="ECO:0000313" key="9">
    <source>
        <dbReference type="EMBL" id="QWG03980.1"/>
    </source>
</evidence>
<protein>
    <submittedName>
        <fullName evidence="9">AI-2E family transporter</fullName>
    </submittedName>
</protein>
<feature type="transmembrane region" description="Helical" evidence="8">
    <location>
        <begin position="7"/>
        <end position="28"/>
    </location>
</feature>
<evidence type="ECO:0000256" key="3">
    <source>
        <dbReference type="ARBA" id="ARBA00022448"/>
    </source>
</evidence>
<evidence type="ECO:0000256" key="2">
    <source>
        <dbReference type="ARBA" id="ARBA00009773"/>
    </source>
</evidence>
<proteinExistence type="inferred from homology"/>
<evidence type="ECO:0000256" key="4">
    <source>
        <dbReference type="ARBA" id="ARBA00022475"/>
    </source>
</evidence>
<dbReference type="PANTHER" id="PTHR21716">
    <property type="entry name" value="TRANSMEMBRANE PROTEIN"/>
    <property type="match status" value="1"/>
</dbReference>
<feature type="transmembrane region" description="Helical" evidence="8">
    <location>
        <begin position="287"/>
        <end position="304"/>
    </location>
</feature>
<comment type="similarity">
    <text evidence="2">Belongs to the autoinducer-2 exporter (AI-2E) (TC 2.A.86) family.</text>
</comment>
<name>A0AAX1NCM9_9BACT</name>
<organism evidence="9 10">
    <name type="scientific">Flammeovirga yaeyamensis</name>
    <dbReference type="NCBI Taxonomy" id="367791"/>
    <lineage>
        <taxon>Bacteria</taxon>
        <taxon>Pseudomonadati</taxon>
        <taxon>Bacteroidota</taxon>
        <taxon>Cytophagia</taxon>
        <taxon>Cytophagales</taxon>
        <taxon>Flammeovirgaceae</taxon>
        <taxon>Flammeovirga</taxon>
    </lineage>
</organism>
<evidence type="ECO:0000256" key="7">
    <source>
        <dbReference type="ARBA" id="ARBA00023136"/>
    </source>
</evidence>
<gene>
    <name evidence="9" type="ORF">KMW28_10850</name>
</gene>
<keyword evidence="6 8" id="KW-1133">Transmembrane helix</keyword>
<evidence type="ECO:0000256" key="1">
    <source>
        <dbReference type="ARBA" id="ARBA00004651"/>
    </source>
</evidence>
<keyword evidence="10" id="KW-1185">Reference proteome</keyword>
<keyword evidence="3" id="KW-0813">Transport</keyword>
<dbReference type="Proteomes" id="UP000678679">
    <property type="component" value="Chromosome 1"/>
</dbReference>
<evidence type="ECO:0000256" key="8">
    <source>
        <dbReference type="SAM" id="Phobius"/>
    </source>
</evidence>
<feature type="transmembrane region" description="Helical" evidence="8">
    <location>
        <begin position="68"/>
        <end position="93"/>
    </location>
</feature>
<evidence type="ECO:0000313" key="10">
    <source>
        <dbReference type="Proteomes" id="UP000678679"/>
    </source>
</evidence>
<reference evidence="9 10" key="1">
    <citation type="submission" date="2021-05" db="EMBL/GenBank/DDBJ databases">
        <title>Comparative genomic studies on the polysaccharide-degrading batcterial strains of the Flammeovirga genus.</title>
        <authorList>
            <person name="Zewei F."/>
            <person name="Zheng Z."/>
            <person name="Yu L."/>
            <person name="Ruyue G."/>
            <person name="Yanhong M."/>
            <person name="Yuanyuan C."/>
            <person name="Jingyan G."/>
            <person name="Wenjun H."/>
        </authorList>
    </citation>
    <scope>NUCLEOTIDE SEQUENCE [LARGE SCALE GENOMIC DNA]</scope>
    <source>
        <strain evidence="9 10">NBRC:100898</strain>
    </source>
</reference>
<sequence length="383" mass="42494">MAAVAKYFRSFTNLIIIGLVILILSWLSVQLQDVLAYLIISLIISSILQTPTNYLSNLHFVGYRFPRPLAVIFSFILLFAIIGLFVFLFYPLIKSQISVLSEKNPTEIVSVVEGPIIGIEQLIRDYVMPEAEEGFLLSQVLENANNLVKSDSIRNVINGLISLTGNFFVGTMAVLFITFFFLNDPGLFRRQIITLIPNKYFEVSISALIKTEKLLSSYLLGLFLQMLSIFSIATIGLKIADVEYAITIAVFAAVANLIPYLGPFLGFTFGMMVGILTDNSLVEMPDYIFLGAKILTVFGIVQVVDNVAVQPIIFSRSVKVHPLAIFLAVFIGSALGGVVGMVFAIPTLTILKVGMEEFMYGYKRYQIFRSNKSGNALLKKVEE</sequence>
<feature type="transmembrane region" description="Helical" evidence="8">
    <location>
        <begin position="218"/>
        <end position="240"/>
    </location>
</feature>
<feature type="transmembrane region" description="Helical" evidence="8">
    <location>
        <begin position="324"/>
        <end position="351"/>
    </location>
</feature>